<feature type="compositionally biased region" description="Low complexity" evidence="1">
    <location>
        <begin position="27"/>
        <end position="73"/>
    </location>
</feature>
<dbReference type="Proteomes" id="UP001620295">
    <property type="component" value="Unassembled WGS sequence"/>
</dbReference>
<name>A0ABW8LJ80_9ACTN</name>
<accession>A0ABW8LJ80</accession>
<proteinExistence type="predicted"/>
<protein>
    <submittedName>
        <fullName evidence="2">Uncharacterized protein</fullName>
    </submittedName>
</protein>
<dbReference type="EMBL" id="JBJDQH010000004">
    <property type="protein sequence ID" value="MFK4265969.1"/>
    <property type="molecule type" value="Genomic_DNA"/>
</dbReference>
<evidence type="ECO:0000313" key="3">
    <source>
        <dbReference type="Proteomes" id="UP001620295"/>
    </source>
</evidence>
<comment type="caution">
    <text evidence="2">The sequence shown here is derived from an EMBL/GenBank/DDBJ whole genome shotgun (WGS) entry which is preliminary data.</text>
</comment>
<feature type="region of interest" description="Disordered" evidence="1">
    <location>
        <begin position="1"/>
        <end position="77"/>
    </location>
</feature>
<evidence type="ECO:0000313" key="2">
    <source>
        <dbReference type="EMBL" id="MFK4265969.1"/>
    </source>
</evidence>
<dbReference type="RefSeq" id="WP_358703080.1">
    <property type="nucleotide sequence ID" value="NZ_JBFACG010000008.1"/>
</dbReference>
<keyword evidence="3" id="KW-1185">Reference proteome</keyword>
<sequence>MSTPTTTRKRGASDKTKTATRQKTTARQKTAAATKSTAAKGTAAKGTAAKATAGTAAKSTKAVAKAGKPVKAMAGGGKRSFTVTVPSAGRMAGGLMDAALLPVAVARRWLPAKGGLPLYVGLGLLGAADAIEWPVAVGIGVGYAVLRRGGVMAPPSTGRRTIARAA</sequence>
<reference evidence="2 3" key="1">
    <citation type="submission" date="2024-11" db="EMBL/GenBank/DDBJ databases">
        <title>The Natural Products Discovery Center: Release of the First 8490 Sequenced Strains for Exploring Actinobacteria Biosynthetic Diversity.</title>
        <authorList>
            <person name="Kalkreuter E."/>
            <person name="Kautsar S.A."/>
            <person name="Yang D."/>
            <person name="Bader C.D."/>
            <person name="Teijaro C.N."/>
            <person name="Fluegel L."/>
            <person name="Davis C.M."/>
            <person name="Simpson J.R."/>
            <person name="Lauterbach L."/>
            <person name="Steele A.D."/>
            <person name="Gui C."/>
            <person name="Meng S."/>
            <person name="Li G."/>
            <person name="Viehrig K."/>
            <person name="Ye F."/>
            <person name="Su P."/>
            <person name="Kiefer A.F."/>
            <person name="Nichols A."/>
            <person name="Cepeda A.J."/>
            <person name="Yan W."/>
            <person name="Fan B."/>
            <person name="Jiang Y."/>
            <person name="Adhikari A."/>
            <person name="Zheng C.-J."/>
            <person name="Schuster L."/>
            <person name="Cowan T.M."/>
            <person name="Smanski M.J."/>
            <person name="Chevrette M.G."/>
            <person name="De Carvalho L.P.S."/>
            <person name="Shen B."/>
        </authorList>
    </citation>
    <scope>NUCLEOTIDE SEQUENCE [LARGE SCALE GENOMIC DNA]</scope>
    <source>
        <strain evidence="2 3">NPDC020863</strain>
    </source>
</reference>
<organism evidence="2 3">
    <name type="scientific">Streptomyces milbemycinicus</name>
    <dbReference type="NCBI Taxonomy" id="476552"/>
    <lineage>
        <taxon>Bacteria</taxon>
        <taxon>Bacillati</taxon>
        <taxon>Actinomycetota</taxon>
        <taxon>Actinomycetes</taxon>
        <taxon>Kitasatosporales</taxon>
        <taxon>Streptomycetaceae</taxon>
        <taxon>Streptomyces</taxon>
    </lineage>
</organism>
<gene>
    <name evidence="2" type="ORF">ACI2L5_13630</name>
</gene>
<evidence type="ECO:0000256" key="1">
    <source>
        <dbReference type="SAM" id="MobiDB-lite"/>
    </source>
</evidence>